<dbReference type="GO" id="GO:0005930">
    <property type="term" value="C:axoneme"/>
    <property type="evidence" value="ECO:0007669"/>
    <property type="project" value="UniProtKB-SubCell"/>
</dbReference>
<dbReference type="GO" id="GO:0019005">
    <property type="term" value="C:SCF ubiquitin ligase complex"/>
    <property type="evidence" value="ECO:0007669"/>
    <property type="project" value="TreeGrafter"/>
</dbReference>
<dbReference type="SUPFAM" id="SSF81383">
    <property type="entry name" value="F-box domain"/>
    <property type="match status" value="1"/>
</dbReference>
<organism evidence="3 4">
    <name type="scientific">[Myrmecia] bisecta</name>
    <dbReference type="NCBI Taxonomy" id="41462"/>
    <lineage>
        <taxon>Eukaryota</taxon>
        <taxon>Viridiplantae</taxon>
        <taxon>Chlorophyta</taxon>
        <taxon>core chlorophytes</taxon>
        <taxon>Trebouxiophyceae</taxon>
        <taxon>Trebouxiales</taxon>
        <taxon>Trebouxiaceae</taxon>
        <taxon>Myrmecia</taxon>
    </lineage>
</organism>
<dbReference type="SMART" id="SM00367">
    <property type="entry name" value="LRR_CC"/>
    <property type="match status" value="6"/>
</dbReference>
<dbReference type="InterPro" id="IPR036047">
    <property type="entry name" value="F-box-like_dom_sf"/>
</dbReference>
<dbReference type="EMBL" id="JALJOR010000006">
    <property type="protein sequence ID" value="KAK9815776.1"/>
    <property type="molecule type" value="Genomic_DNA"/>
</dbReference>
<dbReference type="Gene3D" id="1.20.1280.50">
    <property type="match status" value="1"/>
</dbReference>
<dbReference type="Pfam" id="PF00646">
    <property type="entry name" value="F-box"/>
    <property type="match status" value="1"/>
</dbReference>
<accession>A0AAW1Q4K6</accession>
<dbReference type="InterPro" id="IPR001611">
    <property type="entry name" value="Leu-rich_rpt"/>
</dbReference>
<dbReference type="GO" id="GO:0031146">
    <property type="term" value="P:SCF-dependent proteasomal ubiquitin-dependent protein catabolic process"/>
    <property type="evidence" value="ECO:0007669"/>
    <property type="project" value="TreeGrafter"/>
</dbReference>
<dbReference type="PANTHER" id="PTHR13318:SF105">
    <property type="entry name" value="F-BOX_LRR-REPEAT PROTEIN 3"/>
    <property type="match status" value="1"/>
</dbReference>
<evidence type="ECO:0000259" key="2">
    <source>
        <dbReference type="Pfam" id="PF00646"/>
    </source>
</evidence>
<dbReference type="Pfam" id="PF13516">
    <property type="entry name" value="LRR_6"/>
    <property type="match status" value="3"/>
</dbReference>
<sequence length="370" mass="39750">MAGLEHTDPTRQLQTYISFNVPHQSAQLHPPGGAALQPPPAFPSRSISSEAPLCARLGSYTEADCAAPDAHTCEAVEAGACQQDQAAGRWAGLPDDILQRVLDMLPPASWRVLRLVCTAWSETAGRHALRLRPEKLDGRRLAARFPHLRSLDLSDCDTRVVLGDESSLDLQSGLTDASLAGLTAHTSLTELSLQECHHVTGRGLSHLRHLSQLRQLDLSHCQGLQDSSLAALAACTSLRGLHLRGCLNIHGAGLPALRPLVQLDHISLGGSRAFTDDSLAHLTLLTSLCRVDIVGCPGITDAGLLSLTQLPGLKRVVVSKCRNITGEGLERIQKCECVSAVNVSPPSKARRMHAWMSSLLSDLDMLLHDL</sequence>
<dbReference type="SUPFAM" id="SSF52047">
    <property type="entry name" value="RNI-like"/>
    <property type="match status" value="1"/>
</dbReference>
<feature type="domain" description="F-box" evidence="2">
    <location>
        <begin position="91"/>
        <end position="124"/>
    </location>
</feature>
<reference evidence="3 4" key="1">
    <citation type="journal article" date="2024" name="Nat. Commun.">
        <title>Phylogenomics reveals the evolutionary origins of lichenization in chlorophyte algae.</title>
        <authorList>
            <person name="Puginier C."/>
            <person name="Libourel C."/>
            <person name="Otte J."/>
            <person name="Skaloud P."/>
            <person name="Haon M."/>
            <person name="Grisel S."/>
            <person name="Petersen M."/>
            <person name="Berrin J.G."/>
            <person name="Delaux P.M."/>
            <person name="Dal Grande F."/>
            <person name="Keller J."/>
        </authorList>
    </citation>
    <scope>NUCLEOTIDE SEQUENCE [LARGE SCALE GENOMIC DNA]</scope>
    <source>
        <strain evidence="3 4">SAG 2043</strain>
    </source>
</reference>
<evidence type="ECO:0000313" key="4">
    <source>
        <dbReference type="Proteomes" id="UP001489004"/>
    </source>
</evidence>
<protein>
    <recommendedName>
        <fullName evidence="2">F-box domain-containing protein</fullName>
    </recommendedName>
</protein>
<gene>
    <name evidence="3" type="ORF">WJX72_009302</name>
</gene>
<keyword evidence="4" id="KW-1185">Reference proteome</keyword>
<dbReference type="InterPro" id="IPR006553">
    <property type="entry name" value="Leu-rich_rpt_Cys-con_subtyp"/>
</dbReference>
<dbReference type="InterPro" id="IPR032675">
    <property type="entry name" value="LRR_dom_sf"/>
</dbReference>
<dbReference type="Proteomes" id="UP001489004">
    <property type="component" value="Unassembled WGS sequence"/>
</dbReference>
<comment type="subcellular location">
    <subcellularLocation>
        <location evidence="1">Cytoplasm</location>
        <location evidence="1">Cytoskeleton</location>
        <location evidence="1">Cilium axoneme</location>
    </subcellularLocation>
</comment>
<evidence type="ECO:0000313" key="3">
    <source>
        <dbReference type="EMBL" id="KAK9815776.1"/>
    </source>
</evidence>
<dbReference type="Gene3D" id="3.80.10.10">
    <property type="entry name" value="Ribonuclease Inhibitor"/>
    <property type="match status" value="2"/>
</dbReference>
<evidence type="ECO:0000256" key="1">
    <source>
        <dbReference type="ARBA" id="ARBA00004430"/>
    </source>
</evidence>
<dbReference type="PANTHER" id="PTHR13318">
    <property type="entry name" value="PARTNER OF PAIRED, ISOFORM B-RELATED"/>
    <property type="match status" value="1"/>
</dbReference>
<dbReference type="InterPro" id="IPR001810">
    <property type="entry name" value="F-box_dom"/>
</dbReference>
<proteinExistence type="predicted"/>
<dbReference type="AlphaFoldDB" id="A0AAW1Q4K6"/>
<comment type="caution">
    <text evidence="3">The sequence shown here is derived from an EMBL/GenBank/DDBJ whole genome shotgun (WGS) entry which is preliminary data.</text>
</comment>
<name>A0AAW1Q4K6_9CHLO</name>